<reference evidence="1" key="1">
    <citation type="submission" date="2020-10" db="EMBL/GenBank/DDBJ databases">
        <authorList>
            <person name="Gilroy R."/>
        </authorList>
    </citation>
    <scope>NUCLEOTIDE SEQUENCE</scope>
    <source>
        <strain evidence="1">CHK165-10780</strain>
    </source>
</reference>
<dbReference type="EMBL" id="DVFU01000064">
    <property type="protein sequence ID" value="HIQ64732.1"/>
    <property type="molecule type" value="Genomic_DNA"/>
</dbReference>
<reference evidence="1" key="2">
    <citation type="journal article" date="2021" name="PeerJ">
        <title>Extensive microbial diversity within the chicken gut microbiome revealed by metagenomics and culture.</title>
        <authorList>
            <person name="Gilroy R."/>
            <person name="Ravi A."/>
            <person name="Getino M."/>
            <person name="Pursley I."/>
            <person name="Horton D.L."/>
            <person name="Alikhan N.F."/>
            <person name="Baker D."/>
            <person name="Gharbi K."/>
            <person name="Hall N."/>
            <person name="Watson M."/>
            <person name="Adriaenssens E.M."/>
            <person name="Foster-Nyarko E."/>
            <person name="Jarju S."/>
            <person name="Secka A."/>
            <person name="Antonio M."/>
            <person name="Oren A."/>
            <person name="Chaudhuri R.R."/>
            <person name="La Ragione R."/>
            <person name="Hildebrand F."/>
            <person name="Pallen M.J."/>
        </authorList>
    </citation>
    <scope>NUCLEOTIDE SEQUENCE</scope>
    <source>
        <strain evidence="1">CHK165-10780</strain>
    </source>
</reference>
<evidence type="ECO:0000313" key="2">
    <source>
        <dbReference type="Proteomes" id="UP000886725"/>
    </source>
</evidence>
<dbReference type="InterPro" id="IPR010897">
    <property type="entry name" value="Spore_II_P"/>
</dbReference>
<comment type="caution">
    <text evidence="1">The sequence shown here is derived from an EMBL/GenBank/DDBJ whole genome shotgun (WGS) entry which is preliminary data.</text>
</comment>
<dbReference type="NCBIfam" id="TIGR02867">
    <property type="entry name" value="spore_II_P"/>
    <property type="match status" value="1"/>
</dbReference>
<name>A0A9D1CKF5_9FIRM</name>
<proteinExistence type="predicted"/>
<dbReference type="Proteomes" id="UP000886725">
    <property type="component" value="Unassembled WGS sequence"/>
</dbReference>
<accession>A0A9D1CKF5</accession>
<dbReference type="AlphaFoldDB" id="A0A9D1CKF5"/>
<dbReference type="Pfam" id="PF07454">
    <property type="entry name" value="SpoIIP"/>
    <property type="match status" value="1"/>
</dbReference>
<gene>
    <name evidence="1" type="ORF">IAC85_03235</name>
</gene>
<sequence length="220" mass="24385">MFSPPTSTPSPDGKLFQPLIYFYNSHPGEEYQADMVNGFGVAPNVTVTNYILQEEFKKRGIDVVVEERSATDVLNANGWKYARSYDATRTFLESAILEYPTLEYFVDLHRDSVSRGISTVTIGDTDYAKVMFLIGMENTGHAANEALTVQIEQYLNSHYEGISRGIYRKSGAGVNGVYNQDFSGNTILIEIGGMENTLEEVYHTCLAIAEALYAVMVGDA</sequence>
<protein>
    <submittedName>
        <fullName evidence="1">Stage II sporulation protein P</fullName>
    </submittedName>
</protein>
<dbReference type="SUPFAM" id="SSF53187">
    <property type="entry name" value="Zn-dependent exopeptidases"/>
    <property type="match status" value="1"/>
</dbReference>
<organism evidence="1 2">
    <name type="scientific">Candidatus Faecenecus gallistercoris</name>
    <dbReference type="NCBI Taxonomy" id="2840793"/>
    <lineage>
        <taxon>Bacteria</taxon>
        <taxon>Bacillati</taxon>
        <taxon>Bacillota</taxon>
        <taxon>Bacillota incertae sedis</taxon>
        <taxon>Candidatus Faecenecus</taxon>
    </lineage>
</organism>
<evidence type="ECO:0000313" key="1">
    <source>
        <dbReference type="EMBL" id="HIQ64732.1"/>
    </source>
</evidence>